<gene>
    <name evidence="1" type="ORF">A9Y76_07235</name>
</gene>
<dbReference type="RefSeq" id="WP_064803087.1">
    <property type="nucleotide sequence ID" value="NZ_CP016022.1"/>
</dbReference>
<reference evidence="2" key="1">
    <citation type="submission" date="2016-06" db="EMBL/GenBank/DDBJ databases">
        <authorList>
            <person name="Xu Y."/>
            <person name="Nagy A."/>
            <person name="Yan X."/>
            <person name="Kim S.W."/>
            <person name="Haley B."/>
            <person name="Liu N.T."/>
            <person name="Nou X."/>
        </authorList>
    </citation>
    <scope>NUCLEOTIDE SEQUENCE [LARGE SCALE GENOMIC DNA]</scope>
    <source>
        <strain evidence="2">ATCC 49129</strain>
    </source>
</reference>
<dbReference type="Proteomes" id="UP000078572">
    <property type="component" value="Chromosome 1"/>
</dbReference>
<dbReference type="AlphaFoldDB" id="A0A191ZW13"/>
<organism evidence="1 2">
    <name type="scientific">Ralstonia insidiosa</name>
    <dbReference type="NCBI Taxonomy" id="190721"/>
    <lineage>
        <taxon>Bacteria</taxon>
        <taxon>Pseudomonadati</taxon>
        <taxon>Pseudomonadota</taxon>
        <taxon>Betaproteobacteria</taxon>
        <taxon>Burkholderiales</taxon>
        <taxon>Burkholderiaceae</taxon>
        <taxon>Ralstonia</taxon>
    </lineage>
</organism>
<protein>
    <submittedName>
        <fullName evidence="1">Uncharacterized protein</fullName>
    </submittedName>
</protein>
<accession>A0A191ZW13</accession>
<evidence type="ECO:0000313" key="2">
    <source>
        <dbReference type="Proteomes" id="UP000078572"/>
    </source>
</evidence>
<sequence length="119" mass="14464">MSKAKYMYAWKDDEGVYVNNAESIEGIIEGIIEYYDEEAQEIKIEEQDGKFIVRFVTYYEAHEHCDWDDMEFKEIEDEEEEWYQVHYELEATPWTASRFLEALARVYMRKDQFDISENN</sequence>
<proteinExistence type="predicted"/>
<name>A0A191ZW13_9RALS</name>
<dbReference type="GeneID" id="61525811"/>
<keyword evidence="2" id="KW-1185">Reference proteome</keyword>
<evidence type="ECO:0000313" key="1">
    <source>
        <dbReference type="EMBL" id="ANJ72272.1"/>
    </source>
</evidence>
<dbReference type="EMBL" id="CP016022">
    <property type="protein sequence ID" value="ANJ72272.1"/>
    <property type="molecule type" value="Genomic_DNA"/>
</dbReference>